<sequence>MILLETFGYSSSREVSRAVSNSGLLAIELSARMSLAFVGCRQSKA</sequence>
<dbReference type="AlphaFoldDB" id="I3UZ60"/>
<gene>
    <name evidence="1" type="ORF">YSA_07432</name>
</gene>
<protein>
    <submittedName>
        <fullName evidence="1">Uncharacterized protein</fullName>
    </submittedName>
</protein>
<dbReference type="KEGG" id="ppi:YSA_07432"/>
<accession>I3UZ60</accession>
<dbReference type="EMBL" id="CP003588">
    <property type="protein sequence ID" value="AFK70781.1"/>
    <property type="molecule type" value="Genomic_DNA"/>
</dbReference>
<name>I3UZ60_PSEPU</name>
<evidence type="ECO:0000313" key="2">
    <source>
        <dbReference type="Proteomes" id="UP000005268"/>
    </source>
</evidence>
<dbReference type="Proteomes" id="UP000005268">
    <property type="component" value="Chromosome"/>
</dbReference>
<evidence type="ECO:0000313" key="1">
    <source>
        <dbReference type="EMBL" id="AFK70781.1"/>
    </source>
</evidence>
<dbReference type="HOGENOM" id="CLU_3204189_0_0_6"/>
<proteinExistence type="predicted"/>
<reference evidence="1 2" key="1">
    <citation type="journal article" date="2012" name="J. Bacteriol.">
        <title>Complete Genome Sequence of the Naphthalene-Degrading Pseudomonas putida Strain ND6.</title>
        <authorList>
            <person name="Li S."/>
            <person name="Zhao H."/>
            <person name="Li Y."/>
            <person name="Niu S."/>
            <person name="Cai B."/>
        </authorList>
    </citation>
    <scope>NUCLEOTIDE SEQUENCE [LARGE SCALE GENOMIC DNA]</scope>
    <source>
        <strain evidence="1 2">ND6</strain>
    </source>
</reference>
<organism evidence="1 2">
    <name type="scientific">Pseudomonas putida ND6</name>
    <dbReference type="NCBI Taxonomy" id="231023"/>
    <lineage>
        <taxon>Bacteria</taxon>
        <taxon>Pseudomonadati</taxon>
        <taxon>Pseudomonadota</taxon>
        <taxon>Gammaproteobacteria</taxon>
        <taxon>Pseudomonadales</taxon>
        <taxon>Pseudomonadaceae</taxon>
        <taxon>Pseudomonas</taxon>
    </lineage>
</organism>